<gene>
    <name evidence="1" type="ORF">NFI95_15740</name>
</gene>
<name>A0ABT1WAI6_9PROT</name>
<sequence>PARFASDNMEMLLAAALAGAGIVYVRVRSTHSRELVAGCRNCGKRLGWSSWRVRNWHLLDIASAYQTLPPAFAHREDRSCGHTASSL</sequence>
<dbReference type="EMBL" id="JAMSKV010000018">
    <property type="protein sequence ID" value="MCQ8279897.1"/>
    <property type="molecule type" value="Genomic_DNA"/>
</dbReference>
<feature type="non-terminal residue" evidence="1">
    <location>
        <position position="1"/>
    </location>
</feature>
<protein>
    <recommendedName>
        <fullName evidence="3">Transposase</fullName>
    </recommendedName>
</protein>
<reference evidence="1 2" key="1">
    <citation type="submission" date="2022-06" db="EMBL/GenBank/DDBJ databases">
        <title>Endosaccharibacter gen. nov., sp. nov., endophytic bacteria isolated from sugarcane.</title>
        <authorList>
            <person name="Pitiwittayakul N."/>
            <person name="Yukphan P."/>
            <person name="Charoenyingcharoen P."/>
            <person name="Tanasupawat S."/>
        </authorList>
    </citation>
    <scope>NUCLEOTIDE SEQUENCE [LARGE SCALE GENOMIC DNA]</scope>
    <source>
        <strain evidence="1 2">KSS8</strain>
    </source>
</reference>
<evidence type="ECO:0000313" key="1">
    <source>
        <dbReference type="EMBL" id="MCQ8279897.1"/>
    </source>
</evidence>
<evidence type="ECO:0000313" key="2">
    <source>
        <dbReference type="Proteomes" id="UP001524587"/>
    </source>
</evidence>
<proteinExistence type="predicted"/>
<organism evidence="1 2">
    <name type="scientific">Endosaccharibacter trunci</name>
    <dbReference type="NCBI Taxonomy" id="2812733"/>
    <lineage>
        <taxon>Bacteria</taxon>
        <taxon>Pseudomonadati</taxon>
        <taxon>Pseudomonadota</taxon>
        <taxon>Alphaproteobacteria</taxon>
        <taxon>Acetobacterales</taxon>
        <taxon>Acetobacteraceae</taxon>
        <taxon>Endosaccharibacter</taxon>
    </lineage>
</organism>
<evidence type="ECO:0008006" key="3">
    <source>
        <dbReference type="Google" id="ProtNLM"/>
    </source>
</evidence>
<keyword evidence="2" id="KW-1185">Reference proteome</keyword>
<accession>A0ABT1WAI6</accession>
<dbReference type="Proteomes" id="UP001524587">
    <property type="component" value="Unassembled WGS sequence"/>
</dbReference>
<dbReference type="RefSeq" id="WP_422865387.1">
    <property type="nucleotide sequence ID" value="NZ_JAMSKV010000018.1"/>
</dbReference>
<comment type="caution">
    <text evidence="1">The sequence shown here is derived from an EMBL/GenBank/DDBJ whole genome shotgun (WGS) entry which is preliminary data.</text>
</comment>